<keyword evidence="6" id="KW-1185">Reference proteome</keyword>
<feature type="binding site" evidence="4">
    <location>
        <position position="213"/>
    </location>
    <ligand>
        <name>a divalent metal cation</name>
        <dbReference type="ChEBI" id="CHEBI:60240"/>
        <label>1</label>
    </ligand>
</feature>
<dbReference type="FunFam" id="3.20.20.140:FF:000005">
    <property type="entry name" value="TatD family hydrolase"/>
    <property type="match status" value="1"/>
</dbReference>
<name>A0A554X0R0_9BURK</name>
<evidence type="ECO:0000313" key="5">
    <source>
        <dbReference type="EMBL" id="TSE29398.1"/>
    </source>
</evidence>
<dbReference type="InterPro" id="IPR032466">
    <property type="entry name" value="Metal_Hydrolase"/>
</dbReference>
<evidence type="ECO:0000256" key="4">
    <source>
        <dbReference type="PIRSR" id="PIRSR005902-1"/>
    </source>
</evidence>
<organism evidence="5 6">
    <name type="scientific">Tepidimonas taiwanensis</name>
    <dbReference type="NCBI Taxonomy" id="307486"/>
    <lineage>
        <taxon>Bacteria</taxon>
        <taxon>Pseudomonadati</taxon>
        <taxon>Pseudomonadota</taxon>
        <taxon>Betaproteobacteria</taxon>
        <taxon>Burkholderiales</taxon>
        <taxon>Tepidimonas</taxon>
    </lineage>
</organism>
<dbReference type="PIRSF" id="PIRSF005902">
    <property type="entry name" value="DNase_TatD"/>
    <property type="match status" value="1"/>
</dbReference>
<comment type="similarity">
    <text evidence="1">Belongs to the metallo-dependent hydrolases superfamily. TatD-type hydrolase family.</text>
</comment>
<dbReference type="GO" id="GO:0046872">
    <property type="term" value="F:metal ion binding"/>
    <property type="evidence" value="ECO:0007669"/>
    <property type="project" value="UniProtKB-KW"/>
</dbReference>
<evidence type="ECO:0000256" key="3">
    <source>
        <dbReference type="ARBA" id="ARBA00022801"/>
    </source>
</evidence>
<dbReference type="RefSeq" id="WP_143898423.1">
    <property type="nucleotide sequence ID" value="NZ_CP083911.1"/>
</dbReference>
<reference evidence="5 6" key="1">
    <citation type="submission" date="2019-07" db="EMBL/GenBank/DDBJ databases">
        <title>Tepidimonas taiwanensis I1-1 draft genome.</title>
        <authorList>
            <person name="Da Costa M.S."/>
            <person name="Froufe H.J.C."/>
            <person name="Egas C."/>
            <person name="Albuquerque L."/>
        </authorList>
    </citation>
    <scope>NUCLEOTIDE SEQUENCE [LARGE SCALE GENOMIC DNA]</scope>
    <source>
        <strain evidence="5 6">I1-1</strain>
    </source>
</reference>
<dbReference type="PANTHER" id="PTHR46124:SF3">
    <property type="entry name" value="HYDROLASE"/>
    <property type="match status" value="1"/>
</dbReference>
<dbReference type="Pfam" id="PF01026">
    <property type="entry name" value="TatD_DNase"/>
    <property type="match status" value="1"/>
</dbReference>
<proteinExistence type="inferred from homology"/>
<comment type="caution">
    <text evidence="5">The sequence shown here is derived from an EMBL/GenBank/DDBJ whole genome shotgun (WGS) entry which is preliminary data.</text>
</comment>
<dbReference type="OrthoDB" id="9810005at2"/>
<dbReference type="EMBL" id="VJOM01000035">
    <property type="protein sequence ID" value="TSE29398.1"/>
    <property type="molecule type" value="Genomic_DNA"/>
</dbReference>
<feature type="binding site" evidence="4">
    <location>
        <position position="8"/>
    </location>
    <ligand>
        <name>a divalent metal cation</name>
        <dbReference type="ChEBI" id="CHEBI:60240"/>
        <label>1</label>
    </ligand>
</feature>
<evidence type="ECO:0000313" key="6">
    <source>
        <dbReference type="Proteomes" id="UP000317763"/>
    </source>
</evidence>
<feature type="binding site" evidence="4">
    <location>
        <position position="6"/>
    </location>
    <ligand>
        <name>a divalent metal cation</name>
        <dbReference type="ChEBI" id="CHEBI:60240"/>
        <label>1</label>
    </ligand>
</feature>
<accession>A0A554X0R0</accession>
<feature type="binding site" evidence="4">
    <location>
        <position position="163"/>
    </location>
    <ligand>
        <name>a divalent metal cation</name>
        <dbReference type="ChEBI" id="CHEBI:60240"/>
        <label>2</label>
    </ligand>
</feature>
<dbReference type="CDD" id="cd01310">
    <property type="entry name" value="TatD_DNAse"/>
    <property type="match status" value="1"/>
</dbReference>
<dbReference type="SUPFAM" id="SSF51556">
    <property type="entry name" value="Metallo-dependent hydrolases"/>
    <property type="match status" value="1"/>
</dbReference>
<evidence type="ECO:0000256" key="1">
    <source>
        <dbReference type="ARBA" id="ARBA00009275"/>
    </source>
</evidence>
<feature type="binding site" evidence="4">
    <location>
        <position position="135"/>
    </location>
    <ligand>
        <name>a divalent metal cation</name>
        <dbReference type="ChEBI" id="CHEBI:60240"/>
        <label>2</label>
    </ligand>
</feature>
<keyword evidence="2 4" id="KW-0479">Metal-binding</keyword>
<dbReference type="PANTHER" id="PTHR46124">
    <property type="entry name" value="D-AMINOACYL-TRNA DEACYLASE"/>
    <property type="match status" value="1"/>
</dbReference>
<dbReference type="GO" id="GO:0016788">
    <property type="term" value="F:hydrolase activity, acting on ester bonds"/>
    <property type="evidence" value="ECO:0007669"/>
    <property type="project" value="InterPro"/>
</dbReference>
<dbReference type="GO" id="GO:0005829">
    <property type="term" value="C:cytosol"/>
    <property type="evidence" value="ECO:0007669"/>
    <property type="project" value="TreeGrafter"/>
</dbReference>
<gene>
    <name evidence="5" type="primary">yjjV</name>
    <name evidence="5" type="ORF">Ttaiw_02309</name>
</gene>
<evidence type="ECO:0000256" key="2">
    <source>
        <dbReference type="ARBA" id="ARBA00022723"/>
    </source>
</evidence>
<dbReference type="Gene3D" id="3.20.20.140">
    <property type="entry name" value="Metal-dependent hydrolases"/>
    <property type="match status" value="1"/>
</dbReference>
<dbReference type="Proteomes" id="UP000317763">
    <property type="component" value="Unassembled WGS sequence"/>
</dbReference>
<dbReference type="AlphaFoldDB" id="A0A554X0R0"/>
<feature type="binding site" evidence="4">
    <location>
        <position position="95"/>
    </location>
    <ligand>
        <name>a divalent metal cation</name>
        <dbReference type="ChEBI" id="CHEBI:60240"/>
        <label>1</label>
    </ligand>
</feature>
<sequence length="290" mass="31009">MWIDTHCHLDAPEFAADVARVRAEARARGVVCCVLPAVQVRDFVAVRALAHDGGDAYALGIHPLYVPQADDGDLARLEEALARWHDDPRLVAVGEIGLDFFVPALCTDAMRERQQRFYRAQLRLAQRHGLPVILHVRRSADALLAGLRAQAAAGRSVPGGIAHAFSGSRQQAQAFLDLGFRLGFGGAATFETARRLRALAAELPLSALVLETDAPDIPPQWLYVTAAERAAGHPQGRNTPAELPRIGAEIAGLRGLTDEALARATWVNACAALPRLGALLGPVTVEEAAA</sequence>
<dbReference type="EC" id="3.1.-.-" evidence="5"/>
<dbReference type="STRING" id="307486.GCA_000807215_02383"/>
<dbReference type="InterPro" id="IPR001130">
    <property type="entry name" value="TatD-like"/>
</dbReference>
<protein>
    <submittedName>
        <fullName evidence="5">Putative metal-dependent hydrolase YjjV</fullName>
        <ecNumber evidence="5">3.1.-.-</ecNumber>
    </submittedName>
</protein>
<dbReference type="InterPro" id="IPR018228">
    <property type="entry name" value="DNase_TatD-rel_CS"/>
</dbReference>
<dbReference type="PROSITE" id="PS01091">
    <property type="entry name" value="TATD_3"/>
    <property type="match status" value="1"/>
</dbReference>
<keyword evidence="3 5" id="KW-0378">Hydrolase</keyword>